<organism evidence="1 2">
    <name type="scientific">Persicimonas caeni</name>
    <dbReference type="NCBI Taxonomy" id="2292766"/>
    <lineage>
        <taxon>Bacteria</taxon>
        <taxon>Deltaproteobacteria</taxon>
        <taxon>Bradymonadales</taxon>
        <taxon>Bradymonadaceae</taxon>
        <taxon>Persicimonas</taxon>
    </lineage>
</organism>
<sequence>MKLERVIQRKRTIRAIGFDDAPFVRGSGGPVSVAGVVCADTKFEGMVWGEVRQDGWDATDVICELLVDGKFLPQLHLLLLDGIALGGFNVVDLPELHRRLGLPCVAVMRDYPDFDAVENALTKLPEPERRLELIGRAGPIHEADSIFFQVQGAQPDPVRHALARLTYTGHIPEPIRIAHLIGAAVKTGESGRRA</sequence>
<reference evidence="1 2" key="1">
    <citation type="submission" date="2019-06" db="EMBL/GenBank/DDBJ databases">
        <title>Persicimonas caeni gen. nov., sp. nov., a predatory bacterium isolated from solar saltern.</title>
        <authorList>
            <person name="Wang S."/>
        </authorList>
    </citation>
    <scope>NUCLEOTIDE SEQUENCE [LARGE SCALE GENOMIC DNA]</scope>
    <source>
        <strain evidence="1 2">YN101</strain>
    </source>
</reference>
<protein>
    <submittedName>
        <fullName evidence="1">DUF99 family protein</fullName>
    </submittedName>
</protein>
<evidence type="ECO:0000313" key="1">
    <source>
        <dbReference type="EMBL" id="QDG54795.1"/>
    </source>
</evidence>
<dbReference type="HAMAP" id="MF_00582">
    <property type="entry name" value="UPF0215"/>
    <property type="match status" value="1"/>
</dbReference>
<dbReference type="InterPro" id="IPR002802">
    <property type="entry name" value="Endo_dU"/>
</dbReference>
<evidence type="ECO:0000313" key="2">
    <source>
        <dbReference type="Proteomes" id="UP000315995"/>
    </source>
</evidence>
<name>A0A4Y6Q479_PERCE</name>
<accession>A0A4Y6Q479</accession>
<dbReference type="RefSeq" id="WP_141201236.1">
    <property type="nucleotide sequence ID" value="NZ_CP041186.1"/>
</dbReference>
<dbReference type="PANTHER" id="PTHR39518">
    <property type="entry name" value="UPF0215 PROTEIN MJ1150"/>
    <property type="match status" value="1"/>
</dbReference>
<accession>A0A5B8YHZ4</accession>
<dbReference type="AlphaFoldDB" id="A0A4Y6Q479"/>
<dbReference type="OrthoDB" id="25804at2"/>
<dbReference type="PIRSF" id="PIRSF006380">
    <property type="entry name" value="UCP006380"/>
    <property type="match status" value="1"/>
</dbReference>
<keyword evidence="2" id="KW-1185">Reference proteome</keyword>
<proteinExistence type="inferred from homology"/>
<dbReference type="Gene3D" id="3.30.2170.10">
    <property type="entry name" value="archaeoglobus fulgidus dsm 4304 superfamily"/>
    <property type="match status" value="1"/>
</dbReference>
<dbReference type="Proteomes" id="UP000315995">
    <property type="component" value="Chromosome"/>
</dbReference>
<dbReference type="EMBL" id="CP041186">
    <property type="protein sequence ID" value="QDG54795.1"/>
    <property type="molecule type" value="Genomic_DNA"/>
</dbReference>
<dbReference type="Pfam" id="PF01949">
    <property type="entry name" value="Endo_dU"/>
    <property type="match status" value="1"/>
</dbReference>
<dbReference type="PANTHER" id="PTHR39518:SF2">
    <property type="entry name" value="UPF0215 PROTEIN MJ1150"/>
    <property type="match status" value="1"/>
</dbReference>
<gene>
    <name evidence="1" type="ORF">FIV42_29830</name>
</gene>